<dbReference type="AlphaFoldDB" id="A0A834U7N8"/>
<feature type="region of interest" description="Disordered" evidence="1">
    <location>
        <begin position="122"/>
        <end position="160"/>
    </location>
</feature>
<comment type="caution">
    <text evidence="2">The sequence shown here is derived from an EMBL/GenBank/DDBJ whole genome shotgun (WGS) entry which is preliminary data.</text>
</comment>
<sequence>MQILDLSLKKNDRKRSPVYKQVEHSSLNGVTRHQRSGIWVVINSLTKCQISGVRTATTVISLLTRYAFCAANVVGWQQWFRLNSIIKLKYGVLAERCATRKNSAAKIRKRKFREEVKLERATRATRSSLETGSRRGQGHRGTSTGVTGQALIEKNNRVEE</sequence>
<evidence type="ECO:0000313" key="3">
    <source>
        <dbReference type="Proteomes" id="UP000600918"/>
    </source>
</evidence>
<proteinExistence type="predicted"/>
<protein>
    <submittedName>
        <fullName evidence="2">Uncharacterized protein</fullName>
    </submittedName>
</protein>
<evidence type="ECO:0000313" key="2">
    <source>
        <dbReference type="EMBL" id="KAF7420126.1"/>
    </source>
</evidence>
<dbReference type="Proteomes" id="UP000600918">
    <property type="component" value="Unassembled WGS sequence"/>
</dbReference>
<gene>
    <name evidence="2" type="ORF">H0235_010423</name>
</gene>
<dbReference type="EMBL" id="JACSDY010000009">
    <property type="protein sequence ID" value="KAF7420126.1"/>
    <property type="molecule type" value="Genomic_DNA"/>
</dbReference>
<organism evidence="2 3">
    <name type="scientific">Vespula pensylvanica</name>
    <name type="common">Western yellow jacket</name>
    <name type="synonym">Wasp</name>
    <dbReference type="NCBI Taxonomy" id="30213"/>
    <lineage>
        <taxon>Eukaryota</taxon>
        <taxon>Metazoa</taxon>
        <taxon>Ecdysozoa</taxon>
        <taxon>Arthropoda</taxon>
        <taxon>Hexapoda</taxon>
        <taxon>Insecta</taxon>
        <taxon>Pterygota</taxon>
        <taxon>Neoptera</taxon>
        <taxon>Endopterygota</taxon>
        <taxon>Hymenoptera</taxon>
        <taxon>Apocrita</taxon>
        <taxon>Aculeata</taxon>
        <taxon>Vespoidea</taxon>
        <taxon>Vespidae</taxon>
        <taxon>Vespinae</taxon>
        <taxon>Vespula</taxon>
    </lineage>
</organism>
<evidence type="ECO:0000256" key="1">
    <source>
        <dbReference type="SAM" id="MobiDB-lite"/>
    </source>
</evidence>
<accession>A0A834U7N8</accession>
<name>A0A834U7N8_VESPE</name>
<keyword evidence="3" id="KW-1185">Reference proteome</keyword>
<reference evidence="2" key="1">
    <citation type="journal article" date="2020" name="G3 (Bethesda)">
        <title>High-Quality Assemblies for Three Invasive Social Wasps from the &lt;i&gt;Vespula&lt;/i&gt; Genus.</title>
        <authorList>
            <person name="Harrop T.W.R."/>
            <person name="Guhlin J."/>
            <person name="McLaughlin G.M."/>
            <person name="Permina E."/>
            <person name="Stockwell P."/>
            <person name="Gilligan J."/>
            <person name="Le Lec M.F."/>
            <person name="Gruber M.A.M."/>
            <person name="Quinn O."/>
            <person name="Lovegrove M."/>
            <person name="Duncan E.J."/>
            <person name="Remnant E.J."/>
            <person name="Van Eeckhoven J."/>
            <person name="Graham B."/>
            <person name="Knapp R.A."/>
            <person name="Langford K.W."/>
            <person name="Kronenberg Z."/>
            <person name="Press M.O."/>
            <person name="Eacker S.M."/>
            <person name="Wilson-Rankin E.E."/>
            <person name="Purcell J."/>
            <person name="Lester P.J."/>
            <person name="Dearden P.K."/>
        </authorList>
    </citation>
    <scope>NUCLEOTIDE SEQUENCE</scope>
    <source>
        <strain evidence="2">Volc-1</strain>
    </source>
</reference>